<evidence type="ECO:0000313" key="3">
    <source>
        <dbReference type="EMBL" id="AKJ70342.2"/>
    </source>
</evidence>
<sequence>MTISLNKLSVALLATAWLGCAPTWAQPAPPLTGTMMQTPTPMPTPIPAPTRQQAGSAPIALAPPARPSGQQPRRHAEIGGTTRELLQAQADGRWAGPALPMLGAEASASYRRYLDSFRHPIPEFFSSKVSGTSGSQSR</sequence>
<dbReference type="RefSeq" id="WP_052892580.1">
    <property type="nucleotide sequence ID" value="NZ_CP011568.3"/>
</dbReference>
<dbReference type="STRING" id="445709.ABW99_03690"/>
<name>A0A0G3EY33_9BURK</name>
<dbReference type="Proteomes" id="UP000036700">
    <property type="component" value="Chromosome"/>
</dbReference>
<dbReference type="OrthoDB" id="8797260at2"/>
<dbReference type="EMBL" id="CP011568">
    <property type="protein sequence ID" value="AKJ70342.2"/>
    <property type="molecule type" value="Genomic_DNA"/>
</dbReference>
<accession>A0A0G3EY33</accession>
<organism evidence="3 4">
    <name type="scientific">Pandoraea thiooxydans</name>
    <dbReference type="NCBI Taxonomy" id="445709"/>
    <lineage>
        <taxon>Bacteria</taxon>
        <taxon>Pseudomonadati</taxon>
        <taxon>Pseudomonadota</taxon>
        <taxon>Betaproteobacteria</taxon>
        <taxon>Burkholderiales</taxon>
        <taxon>Burkholderiaceae</taxon>
        <taxon>Pandoraea</taxon>
    </lineage>
</organism>
<evidence type="ECO:0008006" key="5">
    <source>
        <dbReference type="Google" id="ProtNLM"/>
    </source>
</evidence>
<feature type="region of interest" description="Disordered" evidence="1">
    <location>
        <begin position="30"/>
        <end position="85"/>
    </location>
</feature>
<evidence type="ECO:0000313" key="4">
    <source>
        <dbReference type="Proteomes" id="UP000036700"/>
    </source>
</evidence>
<keyword evidence="2" id="KW-0732">Signal</keyword>
<dbReference type="InterPro" id="IPR022053">
    <property type="entry name" value="DUF3613"/>
</dbReference>
<gene>
    <name evidence="3" type="ORF">ABW99_03690</name>
</gene>
<feature type="chain" id="PRO_5006798187" description="DUF3613 domain-containing protein" evidence="2">
    <location>
        <begin position="26"/>
        <end position="138"/>
    </location>
</feature>
<protein>
    <recommendedName>
        <fullName evidence="5">DUF3613 domain-containing protein</fullName>
    </recommendedName>
</protein>
<reference evidence="4" key="1">
    <citation type="submission" date="2015-06" db="EMBL/GenBank/DDBJ databases">
        <authorList>
            <person name="Lim Y.L."/>
            <person name="Ee R."/>
            <person name="Yong D."/>
            <person name="How K.Y."/>
            <person name="Yin W.F."/>
            <person name="Chan K.G."/>
        </authorList>
    </citation>
    <scope>NUCLEOTIDE SEQUENCE [LARGE SCALE GENOMIC DNA]</scope>
    <source>
        <strain evidence="4">DSM 25325</strain>
    </source>
</reference>
<dbReference type="Pfam" id="PF12266">
    <property type="entry name" value="DUF3613"/>
    <property type="match status" value="1"/>
</dbReference>
<evidence type="ECO:0000256" key="1">
    <source>
        <dbReference type="SAM" id="MobiDB-lite"/>
    </source>
</evidence>
<keyword evidence="4" id="KW-1185">Reference proteome</keyword>
<proteinExistence type="predicted"/>
<dbReference type="KEGG" id="ptx:ABW99_03690"/>
<dbReference type="PROSITE" id="PS51257">
    <property type="entry name" value="PROKAR_LIPOPROTEIN"/>
    <property type="match status" value="1"/>
</dbReference>
<evidence type="ECO:0000256" key="2">
    <source>
        <dbReference type="SAM" id="SignalP"/>
    </source>
</evidence>
<dbReference type="AlphaFoldDB" id="A0A0G3EY33"/>
<feature type="signal peptide" evidence="2">
    <location>
        <begin position="1"/>
        <end position="25"/>
    </location>
</feature>